<dbReference type="InterPro" id="IPR026960">
    <property type="entry name" value="RVT-Znf"/>
</dbReference>
<dbReference type="GO" id="GO:0003964">
    <property type="term" value="F:RNA-directed DNA polymerase activity"/>
    <property type="evidence" value="ECO:0007669"/>
    <property type="project" value="UniProtKB-KW"/>
</dbReference>
<reference evidence="2" key="1">
    <citation type="journal article" date="2022" name="Int. J. Mol. Sci.">
        <title>Draft Genome of Tanacetum Coccineum: Genomic Comparison of Closely Related Tanacetum-Family Plants.</title>
        <authorList>
            <person name="Yamashiro T."/>
            <person name="Shiraishi A."/>
            <person name="Nakayama K."/>
            <person name="Satake H."/>
        </authorList>
    </citation>
    <scope>NUCLEOTIDE SEQUENCE</scope>
</reference>
<name>A0ABQ4ZAI6_9ASTR</name>
<evidence type="ECO:0000259" key="1">
    <source>
        <dbReference type="Pfam" id="PF13966"/>
    </source>
</evidence>
<keyword evidence="2" id="KW-0808">Transferase</keyword>
<dbReference type="Proteomes" id="UP001151760">
    <property type="component" value="Unassembled WGS sequence"/>
</dbReference>
<organism evidence="2 3">
    <name type="scientific">Tanacetum coccineum</name>
    <dbReference type="NCBI Taxonomy" id="301880"/>
    <lineage>
        <taxon>Eukaryota</taxon>
        <taxon>Viridiplantae</taxon>
        <taxon>Streptophyta</taxon>
        <taxon>Embryophyta</taxon>
        <taxon>Tracheophyta</taxon>
        <taxon>Spermatophyta</taxon>
        <taxon>Magnoliopsida</taxon>
        <taxon>eudicotyledons</taxon>
        <taxon>Gunneridae</taxon>
        <taxon>Pentapetalae</taxon>
        <taxon>asterids</taxon>
        <taxon>campanulids</taxon>
        <taxon>Asterales</taxon>
        <taxon>Asteraceae</taxon>
        <taxon>Asteroideae</taxon>
        <taxon>Anthemideae</taxon>
        <taxon>Anthemidinae</taxon>
        <taxon>Tanacetum</taxon>
    </lineage>
</organism>
<protein>
    <submittedName>
        <fullName evidence="2">RNA-directed DNA polymerase, eukaryota, reverse transcriptase zinc-binding domain protein</fullName>
    </submittedName>
</protein>
<accession>A0ABQ4ZAI6</accession>
<feature type="domain" description="Reverse transcriptase zinc-binding" evidence="1">
    <location>
        <begin position="10"/>
        <end position="85"/>
    </location>
</feature>
<comment type="caution">
    <text evidence="2">The sequence shown here is derived from an EMBL/GenBank/DDBJ whole genome shotgun (WGS) entry which is preliminary data.</text>
</comment>
<keyword evidence="2" id="KW-0548">Nucleotidyltransferase</keyword>
<keyword evidence="3" id="KW-1185">Reference proteome</keyword>
<evidence type="ECO:0000313" key="2">
    <source>
        <dbReference type="EMBL" id="GJS86007.1"/>
    </source>
</evidence>
<dbReference type="Pfam" id="PF13966">
    <property type="entry name" value="zf-RVT"/>
    <property type="match status" value="1"/>
</dbReference>
<evidence type="ECO:0000313" key="3">
    <source>
        <dbReference type="Proteomes" id="UP001151760"/>
    </source>
</evidence>
<sequence>MSNKGQFLDFSVSSVWNDIRSHGNLVPWSRLVWFSQCIPRHSFVLWLAILGRLKTHDSMLRWNKSGVPDSHDHLFFECDFPKSIWCTLKNMVRLDFAPNRWHDLLQFLMARPINKSIWSILQRLVLGASVYLIWQERNLRIFQNRHRSKEELCDLIKDVVRLRIMGLNLKSSRQVFDAADIWNFHVDMVPGSNRAQFSSWRK</sequence>
<gene>
    <name evidence="2" type="ORF">Tco_0752548</name>
</gene>
<reference evidence="2" key="2">
    <citation type="submission" date="2022-01" db="EMBL/GenBank/DDBJ databases">
        <authorList>
            <person name="Yamashiro T."/>
            <person name="Shiraishi A."/>
            <person name="Satake H."/>
            <person name="Nakayama K."/>
        </authorList>
    </citation>
    <scope>NUCLEOTIDE SEQUENCE</scope>
</reference>
<proteinExistence type="predicted"/>
<keyword evidence="2" id="KW-0695">RNA-directed DNA polymerase</keyword>
<dbReference type="PANTHER" id="PTHR33116">
    <property type="entry name" value="REVERSE TRANSCRIPTASE ZINC-BINDING DOMAIN-CONTAINING PROTEIN-RELATED-RELATED"/>
    <property type="match status" value="1"/>
</dbReference>
<dbReference type="PANTHER" id="PTHR33116:SF78">
    <property type="entry name" value="OS12G0587133 PROTEIN"/>
    <property type="match status" value="1"/>
</dbReference>
<dbReference type="EMBL" id="BQNB010011092">
    <property type="protein sequence ID" value="GJS86007.1"/>
    <property type="molecule type" value="Genomic_DNA"/>
</dbReference>